<accession>A0AAE0PKI1</accession>
<organism evidence="2 3">
    <name type="scientific">Sordaria brevicollis</name>
    <dbReference type="NCBI Taxonomy" id="83679"/>
    <lineage>
        <taxon>Eukaryota</taxon>
        <taxon>Fungi</taxon>
        <taxon>Dikarya</taxon>
        <taxon>Ascomycota</taxon>
        <taxon>Pezizomycotina</taxon>
        <taxon>Sordariomycetes</taxon>
        <taxon>Sordariomycetidae</taxon>
        <taxon>Sordariales</taxon>
        <taxon>Sordariaceae</taxon>
        <taxon>Sordaria</taxon>
    </lineage>
</organism>
<dbReference type="AlphaFoldDB" id="A0AAE0PKI1"/>
<name>A0AAE0PKI1_SORBR</name>
<evidence type="ECO:0008006" key="4">
    <source>
        <dbReference type="Google" id="ProtNLM"/>
    </source>
</evidence>
<evidence type="ECO:0000313" key="2">
    <source>
        <dbReference type="EMBL" id="KAK3401522.1"/>
    </source>
</evidence>
<protein>
    <recommendedName>
        <fullName evidence="4">BTB domain-containing protein</fullName>
    </recommendedName>
</protein>
<sequence length="341" mass="37738">MDNTNFLPSQPPNTPIEESASPSSPGESPSGDPQQQQQQQQLVFLVRGERLPVEIDLIGLREASPVFANLLRPYANEMQGISAASSPIASARPALPREIALPADTNAFAIKAILHCLAFPGQFIRPAPGPTAREFLFLAIEIARYELKGNLFVPWRAWFAAVVERARTAQELVWLVAAAWALGQQRRFLELGLDLMVQHQGRTAAPFARLWVDDEVVKRVLPEGFRSIVGERAAQLKMKVLDLVRHRADDDGCGCGERAELTSDWVDVWDEHGWGSTVPLSDLLRAVEPLAEREATIVADECECMEERVLGPGVVRERLAEAKRQAMICFVCVERAGDHAH</sequence>
<evidence type="ECO:0000313" key="3">
    <source>
        <dbReference type="Proteomes" id="UP001281003"/>
    </source>
</evidence>
<evidence type="ECO:0000256" key="1">
    <source>
        <dbReference type="SAM" id="MobiDB-lite"/>
    </source>
</evidence>
<reference evidence="2" key="1">
    <citation type="journal article" date="2023" name="Mol. Phylogenet. Evol.">
        <title>Genome-scale phylogeny and comparative genomics of the fungal order Sordariales.</title>
        <authorList>
            <person name="Hensen N."/>
            <person name="Bonometti L."/>
            <person name="Westerberg I."/>
            <person name="Brannstrom I.O."/>
            <person name="Guillou S."/>
            <person name="Cros-Aarteil S."/>
            <person name="Calhoun S."/>
            <person name="Haridas S."/>
            <person name="Kuo A."/>
            <person name="Mondo S."/>
            <person name="Pangilinan J."/>
            <person name="Riley R."/>
            <person name="LaButti K."/>
            <person name="Andreopoulos B."/>
            <person name="Lipzen A."/>
            <person name="Chen C."/>
            <person name="Yan M."/>
            <person name="Daum C."/>
            <person name="Ng V."/>
            <person name="Clum A."/>
            <person name="Steindorff A."/>
            <person name="Ohm R.A."/>
            <person name="Martin F."/>
            <person name="Silar P."/>
            <person name="Natvig D.O."/>
            <person name="Lalanne C."/>
            <person name="Gautier V."/>
            <person name="Ament-Velasquez S.L."/>
            <person name="Kruys A."/>
            <person name="Hutchinson M.I."/>
            <person name="Powell A.J."/>
            <person name="Barry K."/>
            <person name="Miller A.N."/>
            <person name="Grigoriev I.V."/>
            <person name="Debuchy R."/>
            <person name="Gladieux P."/>
            <person name="Hiltunen Thoren M."/>
            <person name="Johannesson H."/>
        </authorList>
    </citation>
    <scope>NUCLEOTIDE SEQUENCE</scope>
    <source>
        <strain evidence="2">FGSC 1904</strain>
    </source>
</reference>
<dbReference type="Proteomes" id="UP001281003">
    <property type="component" value="Unassembled WGS sequence"/>
</dbReference>
<feature type="region of interest" description="Disordered" evidence="1">
    <location>
        <begin position="1"/>
        <end position="40"/>
    </location>
</feature>
<comment type="caution">
    <text evidence="2">The sequence shown here is derived from an EMBL/GenBank/DDBJ whole genome shotgun (WGS) entry which is preliminary data.</text>
</comment>
<keyword evidence="3" id="KW-1185">Reference proteome</keyword>
<reference evidence="2" key="2">
    <citation type="submission" date="2023-07" db="EMBL/GenBank/DDBJ databases">
        <authorList>
            <consortium name="Lawrence Berkeley National Laboratory"/>
            <person name="Haridas S."/>
            <person name="Hensen N."/>
            <person name="Bonometti L."/>
            <person name="Westerberg I."/>
            <person name="Brannstrom I.O."/>
            <person name="Guillou S."/>
            <person name="Cros-Aarteil S."/>
            <person name="Calhoun S."/>
            <person name="Kuo A."/>
            <person name="Mondo S."/>
            <person name="Pangilinan J."/>
            <person name="Riley R."/>
            <person name="LaButti K."/>
            <person name="Andreopoulos B."/>
            <person name="Lipzen A."/>
            <person name="Chen C."/>
            <person name="Yanf M."/>
            <person name="Daum C."/>
            <person name="Ng V."/>
            <person name="Clum A."/>
            <person name="Steindorff A."/>
            <person name="Ohm R."/>
            <person name="Martin F."/>
            <person name="Silar P."/>
            <person name="Natvig D."/>
            <person name="Lalanne C."/>
            <person name="Gautier V."/>
            <person name="Ament-velasquez S.L."/>
            <person name="Kruys A."/>
            <person name="Hutchinson M.I."/>
            <person name="Powell A.J."/>
            <person name="Barry K."/>
            <person name="Miller A.N."/>
            <person name="Grigoriev I.V."/>
            <person name="Debuchy R."/>
            <person name="Gladieux P."/>
            <person name="Thoren M.H."/>
            <person name="Johannesson H."/>
        </authorList>
    </citation>
    <scope>NUCLEOTIDE SEQUENCE</scope>
    <source>
        <strain evidence="2">FGSC 1904</strain>
    </source>
</reference>
<gene>
    <name evidence="2" type="ORF">B0T20DRAFT_492241</name>
</gene>
<proteinExistence type="predicted"/>
<feature type="compositionally biased region" description="Low complexity" evidence="1">
    <location>
        <begin position="17"/>
        <end position="40"/>
    </location>
</feature>
<dbReference type="EMBL" id="JAUTDP010000002">
    <property type="protein sequence ID" value="KAK3401522.1"/>
    <property type="molecule type" value="Genomic_DNA"/>
</dbReference>